<accession>A0A9D1TT48</accession>
<dbReference type="PANTHER" id="PTHR11895:SF176">
    <property type="entry name" value="AMIDASE AMID-RELATED"/>
    <property type="match status" value="1"/>
</dbReference>
<reference evidence="2" key="2">
    <citation type="submission" date="2021-04" db="EMBL/GenBank/DDBJ databases">
        <authorList>
            <person name="Gilroy R."/>
        </authorList>
    </citation>
    <scope>NUCLEOTIDE SEQUENCE</scope>
    <source>
        <strain evidence="2">CHK160-9182</strain>
    </source>
</reference>
<protein>
    <submittedName>
        <fullName evidence="2">Amidase</fullName>
    </submittedName>
</protein>
<dbReference type="Gene3D" id="3.90.1300.10">
    <property type="entry name" value="Amidase signature (AS) domain"/>
    <property type="match status" value="1"/>
</dbReference>
<comment type="caution">
    <text evidence="2">The sequence shown here is derived from an EMBL/GenBank/DDBJ whole genome shotgun (WGS) entry which is preliminary data.</text>
</comment>
<evidence type="ECO:0000313" key="3">
    <source>
        <dbReference type="Proteomes" id="UP000823934"/>
    </source>
</evidence>
<dbReference type="InterPro" id="IPR000120">
    <property type="entry name" value="Amidase"/>
</dbReference>
<gene>
    <name evidence="2" type="ORF">H9889_00625</name>
</gene>
<dbReference type="EMBL" id="DXHP01000013">
    <property type="protein sequence ID" value="HIW05821.1"/>
    <property type="molecule type" value="Genomic_DNA"/>
</dbReference>
<sequence>MNNNTPLHDLSAQELAGKIQKREVTSVALTEHFLDRIQKYNPDFSAFTTVFSEKALVMAENADRLFNAGIILSPFHGVPVSIKEHFQWEGSVAHYGSKARLGCISQVNSQVVDRLIALGMPILGKTAMTEFAFGLAGQNPTMGTAHNPWCLDSLRSPGGSSAGAGVALALGLCPIALGGDTGGSVRAPAAHTYNVGFKPSSGMISRANAMALSPTLDVVGVISRTVKDSEIMTELLTFPDIHDPLTLSKLGLTAQRQFLLNHQLPIASKKLYYLAEAAWPMAVNEDYAFYWQQTLKQLQMDGYTLIEWQPHDVEYFKSLGDYNSMILAHEAYEIFGEIAEDPTADLWLTVRNRILNGKEITESQYQEALDYRAECQSLFQEQFPENAVLLMPAMDQSAQELDFDDLVHSGLGAFLRPANFIDCPAITIPSGLDREYMPLSIQLLARTAEDRQLLQMAAKVEASLGNTREVPKVS</sequence>
<dbReference type="SUPFAM" id="SSF75304">
    <property type="entry name" value="Amidase signature (AS) enzymes"/>
    <property type="match status" value="1"/>
</dbReference>
<evidence type="ECO:0000313" key="2">
    <source>
        <dbReference type="EMBL" id="HIW05821.1"/>
    </source>
</evidence>
<dbReference type="Pfam" id="PF01425">
    <property type="entry name" value="Amidase"/>
    <property type="match status" value="1"/>
</dbReference>
<dbReference type="InterPro" id="IPR036928">
    <property type="entry name" value="AS_sf"/>
</dbReference>
<proteinExistence type="predicted"/>
<dbReference type="InterPro" id="IPR023631">
    <property type="entry name" value="Amidase_dom"/>
</dbReference>
<name>A0A9D1TT48_9GAMM</name>
<organism evidence="2 3">
    <name type="scientific">Candidatus Ignatzschineria merdigallinarum</name>
    <dbReference type="NCBI Taxonomy" id="2838621"/>
    <lineage>
        <taxon>Bacteria</taxon>
        <taxon>Pseudomonadati</taxon>
        <taxon>Pseudomonadota</taxon>
        <taxon>Gammaproteobacteria</taxon>
        <taxon>Cardiobacteriales</taxon>
        <taxon>Ignatzschineriaceae</taxon>
        <taxon>Ignatzschineria</taxon>
    </lineage>
</organism>
<reference evidence="2" key="1">
    <citation type="journal article" date="2021" name="PeerJ">
        <title>Extensive microbial diversity within the chicken gut microbiome revealed by metagenomics and culture.</title>
        <authorList>
            <person name="Gilroy R."/>
            <person name="Ravi A."/>
            <person name="Getino M."/>
            <person name="Pursley I."/>
            <person name="Horton D.L."/>
            <person name="Alikhan N.F."/>
            <person name="Baker D."/>
            <person name="Gharbi K."/>
            <person name="Hall N."/>
            <person name="Watson M."/>
            <person name="Adriaenssens E.M."/>
            <person name="Foster-Nyarko E."/>
            <person name="Jarju S."/>
            <person name="Secka A."/>
            <person name="Antonio M."/>
            <person name="Oren A."/>
            <person name="Chaudhuri R.R."/>
            <person name="La Ragione R."/>
            <person name="Hildebrand F."/>
            <person name="Pallen M.J."/>
        </authorList>
    </citation>
    <scope>NUCLEOTIDE SEQUENCE</scope>
    <source>
        <strain evidence="2">CHK160-9182</strain>
    </source>
</reference>
<evidence type="ECO:0000259" key="1">
    <source>
        <dbReference type="Pfam" id="PF01425"/>
    </source>
</evidence>
<dbReference type="GO" id="GO:0003824">
    <property type="term" value="F:catalytic activity"/>
    <property type="evidence" value="ECO:0007669"/>
    <property type="project" value="InterPro"/>
</dbReference>
<dbReference type="AlphaFoldDB" id="A0A9D1TT48"/>
<dbReference type="PANTHER" id="PTHR11895">
    <property type="entry name" value="TRANSAMIDASE"/>
    <property type="match status" value="1"/>
</dbReference>
<dbReference type="Proteomes" id="UP000823934">
    <property type="component" value="Unassembled WGS sequence"/>
</dbReference>
<feature type="domain" description="Amidase" evidence="1">
    <location>
        <begin position="29"/>
        <end position="454"/>
    </location>
</feature>